<dbReference type="InterPro" id="IPR016024">
    <property type="entry name" value="ARM-type_fold"/>
</dbReference>
<accession>A0AAJ5WRQ7</accession>
<evidence type="ECO:0000313" key="5">
    <source>
        <dbReference type="Proteomes" id="UP001220610"/>
    </source>
</evidence>
<dbReference type="SUPFAM" id="SSF48371">
    <property type="entry name" value="ARM repeat"/>
    <property type="match status" value="1"/>
</dbReference>
<dbReference type="InterPro" id="IPR025406">
    <property type="entry name" value="DUF4132"/>
</dbReference>
<dbReference type="Pfam" id="PF18991">
    <property type="entry name" value="DUF5724"/>
    <property type="match status" value="1"/>
</dbReference>
<reference evidence="4" key="1">
    <citation type="submission" date="2023-03" db="EMBL/GenBank/DDBJ databases">
        <title>Andean soil-derived lignocellulolytic bacterial consortium as a source of novel taxa and putative plastic-active enzymes.</title>
        <authorList>
            <person name="Diaz-Garcia L."/>
            <person name="Chuvochina M."/>
            <person name="Feuerriegel G."/>
            <person name="Bunk B."/>
            <person name="Sproer C."/>
            <person name="Streit W.R."/>
            <person name="Rodriguez L.M."/>
            <person name="Overmann J."/>
            <person name="Jimenez D.J."/>
        </authorList>
    </citation>
    <scope>NUCLEOTIDE SEQUENCE</scope>
    <source>
        <strain evidence="4">MAG 7</strain>
    </source>
</reference>
<dbReference type="InterPro" id="IPR056639">
    <property type="entry name" value="DUF7737"/>
</dbReference>
<evidence type="ECO:0000259" key="1">
    <source>
        <dbReference type="Pfam" id="PF13569"/>
    </source>
</evidence>
<dbReference type="Proteomes" id="UP001220610">
    <property type="component" value="Chromosome"/>
</dbReference>
<feature type="domain" description="DUF5724" evidence="2">
    <location>
        <begin position="81"/>
        <end position="1268"/>
    </location>
</feature>
<protein>
    <submittedName>
        <fullName evidence="4">DUF4132 domain-containing protein</fullName>
    </submittedName>
</protein>
<dbReference type="EMBL" id="CP119311">
    <property type="protein sequence ID" value="WEK34502.1"/>
    <property type="molecule type" value="Genomic_DNA"/>
</dbReference>
<evidence type="ECO:0000259" key="3">
    <source>
        <dbReference type="Pfam" id="PF24879"/>
    </source>
</evidence>
<proteinExistence type="predicted"/>
<evidence type="ECO:0000259" key="2">
    <source>
        <dbReference type="Pfam" id="PF18991"/>
    </source>
</evidence>
<sequence length="1677" mass="192324">MEQSPVKQYLENKIIPDFYKQLKARLARELDGGDGAGSLSPAAAELGLLLINERAGMQQLGTGNTDAPAYGADRFNRIRELLGEAEWNNPSNYALLPFIFGNEKAALIKYAWEQVPDQMYQVGYTRRSFRSPANKELYLPNQISFLISSIPQAYSRGWDAGYNVITKQYDLDLQEQIRYDFAMGDNNASLFRLWSAAIDLAYPGVYEQLEAIIFNKDEVGKVTRTIIKALLNSQKQEAWELVEKLLLAAQRQEGLRQTILEALDETSTGALKYMIKVIIDNDLARFSSVVRAVDVWAGMGWESERETTVRSFLEKAYKYLDNPALIPQAMTDSNNAEVYMALWAQGVFDVEETIPYLQQLMTTGNTEKRTLALIFAAQTAHYRIQLPFLVQGLADTEIPPLACAVNFIKQLLIHDHSSQYIKANYPDLFQQLHERYQQVTTKEKKFAGYVFAWLTIEFNRKDILWSMLQLVDNSQERLNTVTGYFEEMDAFLKRALTRIILSKHSDYRYRADKQADLPLTPFQRSYALLILKDRSEFDIACAALQPFPLTADEVRNFPDYFKRKAADFRSRLISLLLLQEDSILFPVVEQILLQGDIEQRLAGLDILVQLHKAGRFAEAITGWVAQFRERKTVSQKEAILLAQLSESNEATYSAENGYGLYDPSRLTPVVAPVIDPDSLYEQAFALQEYGFSQPLSHIREAFVDLEKLHHAHRDHEYQVTYWNNTTETVLLGNQFHRSDYTKEYSSDRERYEAYPFHALWEAWFIQWKLQPQDLCILFHASKLMYGHYPEAMSSQLPRIKDIMPAKSVNFNSPLFRIAETLQLIYPLAQSNEWHIGAATRLFASLDEKELKKDKDPNSYSVFQGWQQISSLHLFSGAINLLTLDTKQLQQCWLLYNWRQYSGLPQNARYHIPPLQLFCRAFEAGVIGKDELYRGLLHPEHIKLVSTLKKHKHEFDYMGTFPFLLEPFNQIRDRILDVELKRGDSPTPVTAMAAALKRIYGISRLGELLAGLGKTSLYKGYFYSWGEQDQLNKQSSFSHLLKNCYPLDTDNQQLFDQTMQAKEISGNRLIEAAMYAPQWQKFVSNYLGWKGLDNAIWWMHAHTKTDAYEEKTAEAESEIARYSTVDLKEFKDGAVDKDWFHRAYKEIGKDRWPIIYEAAKYISDGNGHRRARIYADALLGNLTLKEITEKVTDKRDQDHLRIYGLVPLGKAKAMKEVLERYEYIQQFKKGSSQFGAQKQASEARAIQMAMENLARNAGYPDPIRLTWAMETRQVQQILSKQTQVRYEDVLIGLVIDEEGQADVVAFKGDNPLKAIPAKFRKDKKVEELNGYKKTLREQYNRARRGLEEAMVRGDQFQPEEIKALFAHPVISRHLEKLVLIVDAAGKTGSHGFYRDGALFDGTQEFPLSSKDQLRIAHCIDLYKTGSWSVYQRYAFDHQLKQPFRQLFRELYLPTQDELSEKSVSRRYAGHQVQPRQTAALLKSRGWKADYETGLQKVFHKEGFVAKLYALADWLTPSEVENPTLETIAFHDLKTYKNVAFTDIDGRIFSEVMRDIDLVVSIAHAGAVDAEASHSSIEMRAVLLQETLRLFRISNVEIAGSHAKIRGKLGEYSVHLGSAVAHSMGAGYLSIIPVHAQQRGRLFLPFVDDDPKSAELMAKVLLLAKDDEIQDPTILQQLR</sequence>
<dbReference type="Pfam" id="PF24879">
    <property type="entry name" value="DUF7737"/>
    <property type="match status" value="1"/>
</dbReference>
<dbReference type="InterPro" id="IPR043782">
    <property type="entry name" value="DUF5724"/>
</dbReference>
<gene>
    <name evidence="4" type="ORF">P0Y53_18600</name>
</gene>
<dbReference type="Pfam" id="PF13569">
    <property type="entry name" value="DUF4132"/>
    <property type="match status" value="1"/>
</dbReference>
<feature type="domain" description="DUF4132" evidence="1">
    <location>
        <begin position="1310"/>
        <end position="1485"/>
    </location>
</feature>
<feature type="domain" description="DUF7737" evidence="3">
    <location>
        <begin position="1575"/>
        <end position="1676"/>
    </location>
</feature>
<evidence type="ECO:0000313" key="4">
    <source>
        <dbReference type="EMBL" id="WEK34502.1"/>
    </source>
</evidence>
<name>A0AAJ5WRQ7_9BACT</name>
<organism evidence="4 5">
    <name type="scientific">Candidatus Pseudobacter hemicellulosilyticus</name>
    <dbReference type="NCBI Taxonomy" id="3121375"/>
    <lineage>
        <taxon>Bacteria</taxon>
        <taxon>Pseudomonadati</taxon>
        <taxon>Bacteroidota</taxon>
        <taxon>Chitinophagia</taxon>
        <taxon>Chitinophagales</taxon>
        <taxon>Chitinophagaceae</taxon>
        <taxon>Pseudobacter</taxon>
    </lineage>
</organism>